<dbReference type="PRINTS" id="PR00344">
    <property type="entry name" value="BCTRLSENSOR"/>
</dbReference>
<dbReference type="InterPro" id="IPR005467">
    <property type="entry name" value="His_kinase_dom"/>
</dbReference>
<dbReference type="Pfam" id="PF02518">
    <property type="entry name" value="HATPase_c"/>
    <property type="match status" value="1"/>
</dbReference>
<feature type="domain" description="Histidine kinase" evidence="11">
    <location>
        <begin position="222"/>
        <end position="442"/>
    </location>
</feature>
<keyword evidence="5" id="KW-0597">Phosphoprotein</keyword>
<comment type="subcellular location">
    <subcellularLocation>
        <location evidence="2">Cell membrane</location>
        <topology evidence="2">Multi-pass membrane protein</topology>
    </subcellularLocation>
</comment>
<evidence type="ECO:0000256" key="2">
    <source>
        <dbReference type="ARBA" id="ARBA00004651"/>
    </source>
</evidence>
<organism evidence="12 13">
    <name type="scientific">Kineobactrum sediminis</name>
    <dbReference type="NCBI Taxonomy" id="1905677"/>
    <lineage>
        <taxon>Bacteria</taxon>
        <taxon>Pseudomonadati</taxon>
        <taxon>Pseudomonadota</taxon>
        <taxon>Gammaproteobacteria</taxon>
        <taxon>Cellvibrionales</taxon>
        <taxon>Halieaceae</taxon>
        <taxon>Kineobactrum</taxon>
    </lineage>
</organism>
<evidence type="ECO:0000256" key="1">
    <source>
        <dbReference type="ARBA" id="ARBA00000085"/>
    </source>
</evidence>
<dbReference type="EMBL" id="PKLZ01000001">
    <property type="protein sequence ID" value="PLW84071.1"/>
    <property type="molecule type" value="Genomic_DNA"/>
</dbReference>
<dbReference type="Gene3D" id="1.10.287.130">
    <property type="match status" value="1"/>
</dbReference>
<keyword evidence="10" id="KW-0812">Transmembrane</keyword>
<dbReference type="SUPFAM" id="SSF55874">
    <property type="entry name" value="ATPase domain of HSP90 chaperone/DNA topoisomerase II/histidine kinase"/>
    <property type="match status" value="1"/>
</dbReference>
<gene>
    <name evidence="12" type="ORF">CWI75_01605</name>
</gene>
<comment type="caution">
    <text evidence="12">The sequence shown here is derived from an EMBL/GenBank/DDBJ whole genome shotgun (WGS) entry which is preliminary data.</text>
</comment>
<evidence type="ECO:0000256" key="4">
    <source>
        <dbReference type="ARBA" id="ARBA00022475"/>
    </source>
</evidence>
<feature type="transmembrane region" description="Helical" evidence="10">
    <location>
        <begin position="25"/>
        <end position="44"/>
    </location>
</feature>
<evidence type="ECO:0000259" key="11">
    <source>
        <dbReference type="PROSITE" id="PS50109"/>
    </source>
</evidence>
<dbReference type="GO" id="GO:0000155">
    <property type="term" value="F:phosphorelay sensor kinase activity"/>
    <property type="evidence" value="ECO:0007669"/>
    <property type="project" value="InterPro"/>
</dbReference>
<dbReference type="InterPro" id="IPR003594">
    <property type="entry name" value="HATPase_dom"/>
</dbReference>
<keyword evidence="10" id="KW-0472">Membrane</keyword>
<keyword evidence="6" id="KW-0808">Transferase</keyword>
<keyword evidence="13" id="KW-1185">Reference proteome</keyword>
<keyword evidence="7" id="KW-0547">Nucleotide-binding</keyword>
<dbReference type="PANTHER" id="PTHR44936:SF10">
    <property type="entry name" value="SENSOR PROTEIN RSTB"/>
    <property type="match status" value="1"/>
</dbReference>
<dbReference type="SMART" id="SM00388">
    <property type="entry name" value="HisKA"/>
    <property type="match status" value="1"/>
</dbReference>
<dbReference type="SUPFAM" id="SSF47384">
    <property type="entry name" value="Homodimeric domain of signal transducing histidine kinase"/>
    <property type="match status" value="1"/>
</dbReference>
<feature type="transmembrane region" description="Helical" evidence="10">
    <location>
        <begin position="131"/>
        <end position="150"/>
    </location>
</feature>
<keyword evidence="10" id="KW-1133">Transmembrane helix</keyword>
<dbReference type="SMART" id="SM00387">
    <property type="entry name" value="HATPase_c"/>
    <property type="match status" value="1"/>
</dbReference>
<dbReference type="PROSITE" id="PS50109">
    <property type="entry name" value="HIS_KIN"/>
    <property type="match status" value="1"/>
</dbReference>
<keyword evidence="8 12" id="KW-0418">Kinase</keyword>
<dbReference type="InterPro" id="IPR036097">
    <property type="entry name" value="HisK_dim/P_sf"/>
</dbReference>
<evidence type="ECO:0000256" key="9">
    <source>
        <dbReference type="ARBA" id="ARBA00022840"/>
    </source>
</evidence>
<dbReference type="InterPro" id="IPR004358">
    <property type="entry name" value="Sig_transdc_His_kin-like_C"/>
</dbReference>
<accession>A0A2N5Y6R3</accession>
<protein>
    <recommendedName>
        <fullName evidence="3">histidine kinase</fullName>
        <ecNumber evidence="3">2.7.13.3</ecNumber>
    </recommendedName>
</protein>
<dbReference type="Proteomes" id="UP000234845">
    <property type="component" value="Unassembled WGS sequence"/>
</dbReference>
<feature type="transmembrane region" description="Helical" evidence="10">
    <location>
        <begin position="50"/>
        <end position="72"/>
    </location>
</feature>
<evidence type="ECO:0000256" key="5">
    <source>
        <dbReference type="ARBA" id="ARBA00022553"/>
    </source>
</evidence>
<keyword evidence="4" id="KW-1003">Cell membrane</keyword>
<comment type="catalytic activity">
    <reaction evidence="1">
        <text>ATP + protein L-histidine = ADP + protein N-phospho-L-histidine.</text>
        <dbReference type="EC" id="2.7.13.3"/>
    </reaction>
</comment>
<dbReference type="GO" id="GO:0005524">
    <property type="term" value="F:ATP binding"/>
    <property type="evidence" value="ECO:0007669"/>
    <property type="project" value="UniProtKB-KW"/>
</dbReference>
<dbReference type="InterPro" id="IPR050980">
    <property type="entry name" value="2C_sensor_his_kinase"/>
</dbReference>
<feature type="transmembrane region" description="Helical" evidence="10">
    <location>
        <begin position="170"/>
        <end position="193"/>
    </location>
</feature>
<evidence type="ECO:0000313" key="12">
    <source>
        <dbReference type="EMBL" id="PLW84071.1"/>
    </source>
</evidence>
<proteinExistence type="predicted"/>
<evidence type="ECO:0000313" key="13">
    <source>
        <dbReference type="Proteomes" id="UP000234845"/>
    </source>
</evidence>
<dbReference type="InterPro" id="IPR036890">
    <property type="entry name" value="HATPase_C_sf"/>
</dbReference>
<dbReference type="EC" id="2.7.13.3" evidence="3"/>
<sequence>MVETSRPLATDSAYSPSLANLRSLLAIRAIALLGQAGVLAYVLTVSKTTASLRGMAASLVILALLTVASLWWSTRARDVSNLQFLAQLMVDVIGWSALMYYSGGADNPFISYYIVPLVVAAAVLPWRYTWLVAAASVGAYSLLLYFRVPFPLFSPHAAMGHAQGSIHSLGMWFNFLFSAGLITFFVVRMAAVLREQEVREMERREDRLRHDQILAVASLAAGTAHELGTPLATMTLLVEELQQDESLGRQAREDIELLRQQLLQCRGTLAELSDTAELSAAGARQVRATDRFTRTVVEHWSARRPRVSCRVIIAGTGPVPMIAFDQTLPQALENLLNNAADTGSESIEVTVNWTGKTVQIAIRDHGPGVQESLLRSLGAGSDGLGTAALTEHRAALQNRGGTGLGIGLLLARATAERHGGQLQLANAPGGGAIATLTLPVGGEGA</sequence>
<dbReference type="AlphaFoldDB" id="A0A2N5Y6R3"/>
<evidence type="ECO:0000256" key="3">
    <source>
        <dbReference type="ARBA" id="ARBA00012438"/>
    </source>
</evidence>
<dbReference type="InterPro" id="IPR003661">
    <property type="entry name" value="HisK_dim/P_dom"/>
</dbReference>
<dbReference type="CDD" id="cd00082">
    <property type="entry name" value="HisKA"/>
    <property type="match status" value="1"/>
</dbReference>
<dbReference type="PANTHER" id="PTHR44936">
    <property type="entry name" value="SENSOR PROTEIN CREC"/>
    <property type="match status" value="1"/>
</dbReference>
<evidence type="ECO:0000256" key="8">
    <source>
        <dbReference type="ARBA" id="ARBA00022777"/>
    </source>
</evidence>
<dbReference type="GO" id="GO:0005886">
    <property type="term" value="C:plasma membrane"/>
    <property type="evidence" value="ECO:0007669"/>
    <property type="project" value="UniProtKB-SubCell"/>
</dbReference>
<dbReference type="Gene3D" id="3.30.565.10">
    <property type="entry name" value="Histidine kinase-like ATPase, C-terminal domain"/>
    <property type="match status" value="1"/>
</dbReference>
<keyword evidence="9" id="KW-0067">ATP-binding</keyword>
<evidence type="ECO:0000256" key="7">
    <source>
        <dbReference type="ARBA" id="ARBA00022741"/>
    </source>
</evidence>
<reference evidence="13" key="1">
    <citation type="submission" date="2017-11" db="EMBL/GenBank/DDBJ databases">
        <title>The draft genome sequence of Chromatocurvus sp. F02.</title>
        <authorList>
            <person name="Du Z.-J."/>
            <person name="Chang Y.-Q."/>
        </authorList>
    </citation>
    <scope>NUCLEOTIDE SEQUENCE [LARGE SCALE GENOMIC DNA]</scope>
    <source>
        <strain evidence="13">F02</strain>
    </source>
</reference>
<evidence type="ECO:0000256" key="6">
    <source>
        <dbReference type="ARBA" id="ARBA00022679"/>
    </source>
</evidence>
<name>A0A2N5Y6R3_9GAMM</name>
<feature type="transmembrane region" description="Helical" evidence="10">
    <location>
        <begin position="109"/>
        <end position="126"/>
    </location>
</feature>
<evidence type="ECO:0000256" key="10">
    <source>
        <dbReference type="SAM" id="Phobius"/>
    </source>
</evidence>